<name>A0A3A2ZJN4_9EURO</name>
<dbReference type="GO" id="GO:0003824">
    <property type="term" value="F:catalytic activity"/>
    <property type="evidence" value="ECO:0007669"/>
    <property type="project" value="InterPro"/>
</dbReference>
<evidence type="ECO:0000313" key="2">
    <source>
        <dbReference type="Proteomes" id="UP000266188"/>
    </source>
</evidence>
<accession>A0A3A2ZJN4</accession>
<dbReference type="GO" id="GO:0006281">
    <property type="term" value="P:DNA repair"/>
    <property type="evidence" value="ECO:0007669"/>
    <property type="project" value="InterPro"/>
</dbReference>
<protein>
    <recommendedName>
        <fullName evidence="3">Endonuclease III</fullName>
    </recommendedName>
</protein>
<keyword evidence="2" id="KW-1185">Reference proteome</keyword>
<dbReference type="OrthoDB" id="423534at2759"/>
<dbReference type="SUPFAM" id="SSF48150">
    <property type="entry name" value="DNA-glycosylase"/>
    <property type="match status" value="1"/>
</dbReference>
<dbReference type="AlphaFoldDB" id="A0A3A2ZJN4"/>
<reference evidence="2" key="1">
    <citation type="submission" date="2017-02" db="EMBL/GenBank/DDBJ databases">
        <authorList>
            <person name="Tafer H."/>
            <person name="Lopandic K."/>
        </authorList>
    </citation>
    <scope>NUCLEOTIDE SEQUENCE [LARGE SCALE GENOMIC DNA]</scope>
    <source>
        <strain evidence="2">CBS 366.77</strain>
    </source>
</reference>
<gene>
    <name evidence="1" type="ORF">PHISCL_08085</name>
</gene>
<sequence>MPQSNPPKIHKVIDDFGRLPLADTPLATKKLSATPETILAMAIDAMIKSRPISHDLSQKAVSTLLKAGYHDIKTLEKSTWDERTMVLKDGGYNRYREQGATNLGELAELVLGVYDGDLNNLHKASDGNVQKVRALMKEIRGLGALGADIFLNNVQSVWPDMAPFIDSRSLKAAEEAGIETDLNAIFKELKGDCVEMSRLANGLSMMRLEKKVKEVEGVDGE</sequence>
<proteinExistence type="predicted"/>
<dbReference type="InterPro" id="IPR011257">
    <property type="entry name" value="DNA_glycosylase"/>
</dbReference>
<dbReference type="EMBL" id="MVGC01000391">
    <property type="protein sequence ID" value="RJE19574.1"/>
    <property type="molecule type" value="Genomic_DNA"/>
</dbReference>
<evidence type="ECO:0000313" key="1">
    <source>
        <dbReference type="EMBL" id="RJE19574.1"/>
    </source>
</evidence>
<dbReference type="Proteomes" id="UP000266188">
    <property type="component" value="Unassembled WGS sequence"/>
</dbReference>
<evidence type="ECO:0008006" key="3">
    <source>
        <dbReference type="Google" id="ProtNLM"/>
    </source>
</evidence>
<organism evidence="1 2">
    <name type="scientific">Aspergillus sclerotialis</name>
    <dbReference type="NCBI Taxonomy" id="2070753"/>
    <lineage>
        <taxon>Eukaryota</taxon>
        <taxon>Fungi</taxon>
        <taxon>Dikarya</taxon>
        <taxon>Ascomycota</taxon>
        <taxon>Pezizomycotina</taxon>
        <taxon>Eurotiomycetes</taxon>
        <taxon>Eurotiomycetidae</taxon>
        <taxon>Eurotiales</taxon>
        <taxon>Aspergillaceae</taxon>
        <taxon>Aspergillus</taxon>
        <taxon>Aspergillus subgen. Polypaecilum</taxon>
    </lineage>
</organism>
<comment type="caution">
    <text evidence="1">The sequence shown here is derived from an EMBL/GenBank/DDBJ whole genome shotgun (WGS) entry which is preliminary data.</text>
</comment>